<feature type="domain" description="Acyltransferase 3" evidence="2">
    <location>
        <begin position="16"/>
        <end position="333"/>
    </location>
</feature>
<evidence type="ECO:0000259" key="2">
    <source>
        <dbReference type="Pfam" id="PF01757"/>
    </source>
</evidence>
<dbReference type="PANTHER" id="PTHR23028:SF131">
    <property type="entry name" value="BLR2367 PROTEIN"/>
    <property type="match status" value="1"/>
</dbReference>
<evidence type="ECO:0000256" key="1">
    <source>
        <dbReference type="SAM" id="Phobius"/>
    </source>
</evidence>
<feature type="transmembrane region" description="Helical" evidence="1">
    <location>
        <begin position="12"/>
        <end position="34"/>
    </location>
</feature>
<feature type="transmembrane region" description="Helical" evidence="1">
    <location>
        <begin position="99"/>
        <end position="119"/>
    </location>
</feature>
<dbReference type="GO" id="GO:0016746">
    <property type="term" value="F:acyltransferase activity"/>
    <property type="evidence" value="ECO:0007669"/>
    <property type="project" value="UniProtKB-KW"/>
</dbReference>
<feature type="transmembrane region" description="Helical" evidence="1">
    <location>
        <begin position="54"/>
        <end position="78"/>
    </location>
</feature>
<dbReference type="InterPro" id="IPR050879">
    <property type="entry name" value="Acyltransferase_3"/>
</dbReference>
<feature type="transmembrane region" description="Helical" evidence="1">
    <location>
        <begin position="291"/>
        <end position="309"/>
    </location>
</feature>
<feature type="transmembrane region" description="Helical" evidence="1">
    <location>
        <begin position="321"/>
        <end position="342"/>
    </location>
</feature>
<feature type="transmembrane region" description="Helical" evidence="1">
    <location>
        <begin position="251"/>
        <end position="270"/>
    </location>
</feature>
<feature type="transmembrane region" description="Helical" evidence="1">
    <location>
        <begin position="139"/>
        <end position="162"/>
    </location>
</feature>
<accession>A0ABS2K384</accession>
<keyword evidence="1" id="KW-0472">Membrane</keyword>
<feature type="transmembrane region" description="Helical" evidence="1">
    <location>
        <begin position="169"/>
        <end position="186"/>
    </location>
</feature>
<keyword evidence="1" id="KW-1133">Transmembrane helix</keyword>
<reference evidence="3" key="1">
    <citation type="submission" date="2020-10" db="EMBL/GenBank/DDBJ databases">
        <title>Phylogeny of dyella-like bacteria.</title>
        <authorList>
            <person name="Fu J."/>
        </authorList>
    </citation>
    <scope>NUCLEOTIDE SEQUENCE</scope>
    <source>
        <strain evidence="3">DHOC52</strain>
    </source>
</reference>
<dbReference type="Pfam" id="PF01757">
    <property type="entry name" value="Acyl_transf_3"/>
    <property type="match status" value="1"/>
</dbReference>
<keyword evidence="1" id="KW-0812">Transmembrane</keyword>
<gene>
    <name evidence="3" type="ORF">ISP19_05245</name>
</gene>
<dbReference type="PANTHER" id="PTHR23028">
    <property type="entry name" value="ACETYLTRANSFERASE"/>
    <property type="match status" value="1"/>
</dbReference>
<comment type="caution">
    <text evidence="3">The sequence shown here is derived from an EMBL/GenBank/DDBJ whole genome shotgun (WGS) entry which is preliminary data.</text>
</comment>
<dbReference type="RefSeq" id="WP_204680309.1">
    <property type="nucleotide sequence ID" value="NZ_BSNR01000011.1"/>
</dbReference>
<evidence type="ECO:0000313" key="3">
    <source>
        <dbReference type="EMBL" id="MBM7124778.1"/>
    </source>
</evidence>
<name>A0ABS2K384_9GAMM</name>
<evidence type="ECO:0000313" key="4">
    <source>
        <dbReference type="Proteomes" id="UP001430149"/>
    </source>
</evidence>
<keyword evidence="3" id="KW-0808">Transferase</keyword>
<organism evidence="3 4">
    <name type="scientific">Dyella flava</name>
    <dbReference type="NCBI Taxonomy" id="1920170"/>
    <lineage>
        <taxon>Bacteria</taxon>
        <taxon>Pseudomonadati</taxon>
        <taxon>Pseudomonadota</taxon>
        <taxon>Gammaproteobacteria</taxon>
        <taxon>Lysobacterales</taxon>
        <taxon>Rhodanobacteraceae</taxon>
        <taxon>Dyella</taxon>
    </lineage>
</organism>
<feature type="transmembrane region" description="Helical" evidence="1">
    <location>
        <begin position="226"/>
        <end position="245"/>
    </location>
</feature>
<sequence>MRNDPGSAPARSGPFQSIQVLRGVAALMVVVYHWHDVEQAFGKGPAILDGLVRFGYAGVDIFFVISGFVMAIIAKGQFASPHHAGRFLLDRGLRVLPPYWIYTSMVVALSILATGVLNADSAGKSILASFVLWPQAGFPLLPVGWTLTYEAYFYLVVAIAIATVREQRFTVFLCGWAALISLAPLLRPDTPWQEVIASPMGWEFIAGALIGIHWQRFPARLASPMFWLGTLGFLLAAMLLNTLGIYTHPPWLRTVVFGSCSALIVLGLVVGEAACPRPAYRVLRRVGDASYSIYLSHLFVIKLVAHLWVRTGMNQTPWTHLVFALLALAASAVVGVVSYRWLERPCLRLGKRWLQGLR</sequence>
<dbReference type="EMBL" id="JADIKE010000029">
    <property type="protein sequence ID" value="MBM7124778.1"/>
    <property type="molecule type" value="Genomic_DNA"/>
</dbReference>
<keyword evidence="3" id="KW-0012">Acyltransferase</keyword>
<dbReference type="Proteomes" id="UP001430149">
    <property type="component" value="Unassembled WGS sequence"/>
</dbReference>
<feature type="transmembrane region" description="Helical" evidence="1">
    <location>
        <begin position="192"/>
        <end position="214"/>
    </location>
</feature>
<keyword evidence="4" id="KW-1185">Reference proteome</keyword>
<dbReference type="InterPro" id="IPR002656">
    <property type="entry name" value="Acyl_transf_3_dom"/>
</dbReference>
<protein>
    <submittedName>
        <fullName evidence="3">Acyltransferase</fullName>
    </submittedName>
</protein>
<proteinExistence type="predicted"/>